<evidence type="ECO:0000313" key="1">
    <source>
        <dbReference type="EMBL" id="GAA4139299.1"/>
    </source>
</evidence>
<organism evidence="1 2">
    <name type="scientific">Sphingobacterium kyonggiense</name>
    <dbReference type="NCBI Taxonomy" id="714075"/>
    <lineage>
        <taxon>Bacteria</taxon>
        <taxon>Pseudomonadati</taxon>
        <taxon>Bacteroidota</taxon>
        <taxon>Sphingobacteriia</taxon>
        <taxon>Sphingobacteriales</taxon>
        <taxon>Sphingobacteriaceae</taxon>
        <taxon>Sphingobacterium</taxon>
    </lineage>
</organism>
<sequence>MKLLIITAASSYKNSVKKLLAENQVITYSYNPVTGYRDSTQDAVDDNWFASEMNKTESFLFFAMVPDQLSDNIFHSVEALNKANDMQSRVHIAITSIEKSN</sequence>
<keyword evidence="2" id="KW-1185">Reference proteome</keyword>
<evidence type="ECO:0000313" key="2">
    <source>
        <dbReference type="Proteomes" id="UP001500101"/>
    </source>
</evidence>
<comment type="caution">
    <text evidence="1">The sequence shown here is derived from an EMBL/GenBank/DDBJ whole genome shotgun (WGS) entry which is preliminary data.</text>
</comment>
<proteinExistence type="predicted"/>
<gene>
    <name evidence="1" type="ORF">GCM10022216_17350</name>
</gene>
<protein>
    <submittedName>
        <fullName evidence="1">Uncharacterized protein</fullName>
    </submittedName>
</protein>
<dbReference type="Proteomes" id="UP001500101">
    <property type="component" value="Unassembled WGS sequence"/>
</dbReference>
<accession>A0ABP7YPI6</accession>
<dbReference type="EMBL" id="BAAAZI010000006">
    <property type="protein sequence ID" value="GAA4139299.1"/>
    <property type="molecule type" value="Genomic_DNA"/>
</dbReference>
<name>A0ABP7YPI6_9SPHI</name>
<dbReference type="RefSeq" id="WP_344674301.1">
    <property type="nucleotide sequence ID" value="NZ_BAAAZI010000006.1"/>
</dbReference>
<reference evidence="2" key="1">
    <citation type="journal article" date="2019" name="Int. J. Syst. Evol. Microbiol.">
        <title>The Global Catalogue of Microorganisms (GCM) 10K type strain sequencing project: providing services to taxonomists for standard genome sequencing and annotation.</title>
        <authorList>
            <consortium name="The Broad Institute Genomics Platform"/>
            <consortium name="The Broad Institute Genome Sequencing Center for Infectious Disease"/>
            <person name="Wu L."/>
            <person name="Ma J."/>
        </authorList>
    </citation>
    <scope>NUCLEOTIDE SEQUENCE [LARGE SCALE GENOMIC DNA]</scope>
    <source>
        <strain evidence="2">JCM 16704</strain>
    </source>
</reference>